<evidence type="ECO:0000313" key="3">
    <source>
        <dbReference type="Proteomes" id="UP001434883"/>
    </source>
</evidence>
<feature type="compositionally biased region" description="Basic and acidic residues" evidence="1">
    <location>
        <begin position="35"/>
        <end position="45"/>
    </location>
</feature>
<dbReference type="EMBL" id="JAHRIN010016821">
    <property type="protein sequence ID" value="MEQ2196291.1"/>
    <property type="molecule type" value="Genomic_DNA"/>
</dbReference>
<evidence type="ECO:0000256" key="1">
    <source>
        <dbReference type="SAM" id="MobiDB-lite"/>
    </source>
</evidence>
<name>A0ABV0QKC3_9TELE</name>
<organism evidence="2 3">
    <name type="scientific">Xenoophorus captivus</name>
    <dbReference type="NCBI Taxonomy" id="1517983"/>
    <lineage>
        <taxon>Eukaryota</taxon>
        <taxon>Metazoa</taxon>
        <taxon>Chordata</taxon>
        <taxon>Craniata</taxon>
        <taxon>Vertebrata</taxon>
        <taxon>Euteleostomi</taxon>
        <taxon>Actinopterygii</taxon>
        <taxon>Neopterygii</taxon>
        <taxon>Teleostei</taxon>
        <taxon>Neoteleostei</taxon>
        <taxon>Acanthomorphata</taxon>
        <taxon>Ovalentaria</taxon>
        <taxon>Atherinomorphae</taxon>
        <taxon>Cyprinodontiformes</taxon>
        <taxon>Goodeidae</taxon>
        <taxon>Xenoophorus</taxon>
    </lineage>
</organism>
<comment type="caution">
    <text evidence="2">The sequence shown here is derived from an EMBL/GenBank/DDBJ whole genome shotgun (WGS) entry which is preliminary data.</text>
</comment>
<feature type="region of interest" description="Disordered" evidence="1">
    <location>
        <begin position="1"/>
        <end position="45"/>
    </location>
</feature>
<protein>
    <submittedName>
        <fullName evidence="2">Uncharacterized protein</fullName>
    </submittedName>
</protein>
<reference evidence="2 3" key="1">
    <citation type="submission" date="2021-06" db="EMBL/GenBank/DDBJ databases">
        <authorList>
            <person name="Palmer J.M."/>
        </authorList>
    </citation>
    <scope>NUCLEOTIDE SEQUENCE [LARGE SCALE GENOMIC DNA]</scope>
    <source>
        <strain evidence="2 3">XC_2019</strain>
        <tissue evidence="2">Muscle</tissue>
    </source>
</reference>
<gene>
    <name evidence="2" type="ORF">XENOCAPTIV_004835</name>
</gene>
<sequence length="120" mass="14058">MLRPSGCPDQQSGSARSSKHREQLSRSPRKRREGKRSQRRGDDHEQRLWEMERRRWLSFCCSKRGVILTPPFSIFFLTGELTFYMDRIQPLTLDPKPAFSPTQLQSCKHEAVKKADLCVH</sequence>
<dbReference type="Proteomes" id="UP001434883">
    <property type="component" value="Unassembled WGS sequence"/>
</dbReference>
<keyword evidence="3" id="KW-1185">Reference proteome</keyword>
<proteinExistence type="predicted"/>
<evidence type="ECO:0000313" key="2">
    <source>
        <dbReference type="EMBL" id="MEQ2196291.1"/>
    </source>
</evidence>
<accession>A0ABV0QKC3</accession>